<dbReference type="EMBL" id="UINC01016675">
    <property type="protein sequence ID" value="SVA69257.1"/>
    <property type="molecule type" value="Genomic_DNA"/>
</dbReference>
<name>A0A381XYL9_9ZZZZ</name>
<organism evidence="9">
    <name type="scientific">marine metagenome</name>
    <dbReference type="NCBI Taxonomy" id="408172"/>
    <lineage>
        <taxon>unclassified sequences</taxon>
        <taxon>metagenomes</taxon>
        <taxon>ecological metagenomes</taxon>
    </lineage>
</organism>
<evidence type="ECO:0000256" key="2">
    <source>
        <dbReference type="ARBA" id="ARBA00022664"/>
    </source>
</evidence>
<comment type="subcellular location">
    <subcellularLocation>
        <location evidence="1">Virion</location>
    </subcellularLocation>
</comment>
<evidence type="ECO:0000256" key="6">
    <source>
        <dbReference type="ARBA" id="ARBA00022844"/>
    </source>
</evidence>
<proteinExistence type="predicted"/>
<dbReference type="GO" id="GO:0044423">
    <property type="term" value="C:virion component"/>
    <property type="evidence" value="ECO:0007669"/>
    <property type="project" value="UniProtKB-KW"/>
</dbReference>
<reference evidence="9" key="1">
    <citation type="submission" date="2018-05" db="EMBL/GenBank/DDBJ databases">
        <authorList>
            <person name="Lanie J.A."/>
            <person name="Ng W.-L."/>
            <person name="Kazmierczak K.M."/>
            <person name="Andrzejewski T.M."/>
            <person name="Davidsen T.M."/>
            <person name="Wayne K.J."/>
            <person name="Tettelin H."/>
            <person name="Glass J.I."/>
            <person name="Rusch D."/>
            <person name="Podicherti R."/>
            <person name="Tsui H.-C.T."/>
            <person name="Winkler M.E."/>
        </authorList>
    </citation>
    <scope>NUCLEOTIDE SEQUENCE</scope>
</reference>
<keyword evidence="2" id="KW-0507">mRNA processing</keyword>
<feature type="domain" description="Poly(A) polymerase catalytic subunit" evidence="8">
    <location>
        <begin position="49"/>
        <end position="181"/>
    </location>
</feature>
<dbReference type="GO" id="GO:0016740">
    <property type="term" value="F:transferase activity"/>
    <property type="evidence" value="ECO:0007669"/>
    <property type="project" value="UniProtKB-KW"/>
</dbReference>
<evidence type="ECO:0000256" key="7">
    <source>
        <dbReference type="ARBA" id="ARBA00023163"/>
    </source>
</evidence>
<evidence type="ECO:0000256" key="3">
    <source>
        <dbReference type="ARBA" id="ARBA00022679"/>
    </source>
</evidence>
<keyword evidence="4" id="KW-0547">Nucleotide-binding</keyword>
<evidence type="ECO:0000313" key="9">
    <source>
        <dbReference type="EMBL" id="SVA69257.1"/>
    </source>
</evidence>
<dbReference type="Pfam" id="PF19244">
    <property type="entry name" value="Poly_A_pol_cat"/>
    <property type="match status" value="1"/>
</dbReference>
<dbReference type="AlphaFoldDB" id="A0A381XYL9"/>
<feature type="non-terminal residue" evidence="9">
    <location>
        <position position="285"/>
    </location>
</feature>
<evidence type="ECO:0000256" key="5">
    <source>
        <dbReference type="ARBA" id="ARBA00022840"/>
    </source>
</evidence>
<keyword evidence="6" id="KW-0946">Virion</keyword>
<evidence type="ECO:0000256" key="1">
    <source>
        <dbReference type="ARBA" id="ARBA00004328"/>
    </source>
</evidence>
<dbReference type="GO" id="GO:0005524">
    <property type="term" value="F:ATP binding"/>
    <property type="evidence" value="ECO:0007669"/>
    <property type="project" value="UniProtKB-KW"/>
</dbReference>
<keyword evidence="3" id="KW-0808">Transferase</keyword>
<evidence type="ECO:0000259" key="8">
    <source>
        <dbReference type="Pfam" id="PF19244"/>
    </source>
</evidence>
<sequence>MSDIEITKTDIHNRKNKVKKYIPNLIIENKKVLDVKIIPTKKKMLQAADIVKEYIIKNKRKVFGGMAINEAIIAKNPKKSLYTSNDFPDYDFYSPDPIKDMITIANLLVKAGFKEVSAKEAFHTNTYKIQAELYENELADISYVWSFNYHKIPTFVVKGIHYVRPEFQIMDMYRILTNPMTGWFKVEKTYERCQLLENLYLTQTKKQISQLSYNKKSLDTPKYLMSHLNELIDNFLKVRNDVIIIGNLAYNNLIETSKIYNMKKKLIPISKISVYTNNYDNDISD</sequence>
<protein>
    <recommendedName>
        <fullName evidence="8">Poly(A) polymerase catalytic subunit domain-containing protein</fullName>
    </recommendedName>
</protein>
<dbReference type="GO" id="GO:0006397">
    <property type="term" value="P:mRNA processing"/>
    <property type="evidence" value="ECO:0007669"/>
    <property type="project" value="UniProtKB-KW"/>
</dbReference>
<keyword evidence="7" id="KW-0804">Transcription</keyword>
<evidence type="ECO:0000256" key="4">
    <source>
        <dbReference type="ARBA" id="ARBA00022741"/>
    </source>
</evidence>
<gene>
    <name evidence="9" type="ORF">METZ01_LOCUS122111</name>
</gene>
<accession>A0A381XYL9</accession>
<dbReference type="InterPro" id="IPR045355">
    <property type="entry name" value="PolyA_pol_cat_su"/>
</dbReference>
<keyword evidence="5" id="KW-0067">ATP-binding</keyword>